<dbReference type="InterPro" id="IPR010718">
    <property type="entry name" value="DUF1294"/>
</dbReference>
<evidence type="ECO:0000313" key="2">
    <source>
        <dbReference type="EMBL" id="TWF56589.1"/>
    </source>
</evidence>
<keyword evidence="3" id="KW-1185">Reference proteome</keyword>
<dbReference type="RefSeq" id="WP_145634275.1">
    <property type="nucleotide sequence ID" value="NZ_VIWP01000002.1"/>
</dbReference>
<proteinExistence type="predicted"/>
<dbReference type="EMBL" id="VIWP01000002">
    <property type="protein sequence ID" value="TWF56589.1"/>
    <property type="molecule type" value="Genomic_DNA"/>
</dbReference>
<gene>
    <name evidence="2" type="ORF">FHW37_102224</name>
</gene>
<protein>
    <submittedName>
        <fullName evidence="2">Uncharacterized membrane protein YsdA (DUF1294 family)</fullName>
    </submittedName>
</protein>
<comment type="caution">
    <text evidence="2">The sequence shown here is derived from an EMBL/GenBank/DDBJ whole genome shotgun (WGS) entry which is preliminary data.</text>
</comment>
<name>A0A561R1V6_9HYPH</name>
<dbReference type="Proteomes" id="UP000320653">
    <property type="component" value="Unassembled WGS sequence"/>
</dbReference>
<feature type="transmembrane region" description="Helical" evidence="1">
    <location>
        <begin position="74"/>
        <end position="100"/>
    </location>
</feature>
<evidence type="ECO:0000256" key="1">
    <source>
        <dbReference type="SAM" id="Phobius"/>
    </source>
</evidence>
<keyword evidence="1" id="KW-1133">Transmembrane helix</keyword>
<reference evidence="2 3" key="1">
    <citation type="submission" date="2019-06" db="EMBL/GenBank/DDBJ databases">
        <title>Sorghum-associated microbial communities from plants grown in Nebraska, USA.</title>
        <authorList>
            <person name="Schachtman D."/>
        </authorList>
    </citation>
    <scope>NUCLEOTIDE SEQUENCE [LARGE SCALE GENOMIC DNA]</scope>
    <source>
        <strain evidence="2 3">1225</strain>
    </source>
</reference>
<dbReference type="AlphaFoldDB" id="A0A561R1V6"/>
<keyword evidence="1" id="KW-0472">Membrane</keyword>
<evidence type="ECO:0000313" key="3">
    <source>
        <dbReference type="Proteomes" id="UP000320653"/>
    </source>
</evidence>
<feature type="transmembrane region" description="Helical" evidence="1">
    <location>
        <begin position="44"/>
        <end position="62"/>
    </location>
</feature>
<accession>A0A561R1V6</accession>
<sequence length="106" mass="11892">MSLDTILILATTAFLYNTVVFCVYWRDKQAARDGNWRVKESTLLLLAFAGGGPGAFTAQKLLRHKTRKPPFPVALPFFVVLQIAIVIVLITTPESFVAIWRSIALW</sequence>
<organism evidence="2 3">
    <name type="scientific">Neorhizobium alkalisoli</name>
    <dbReference type="NCBI Taxonomy" id="528178"/>
    <lineage>
        <taxon>Bacteria</taxon>
        <taxon>Pseudomonadati</taxon>
        <taxon>Pseudomonadota</taxon>
        <taxon>Alphaproteobacteria</taxon>
        <taxon>Hyphomicrobiales</taxon>
        <taxon>Rhizobiaceae</taxon>
        <taxon>Rhizobium/Agrobacterium group</taxon>
        <taxon>Neorhizobium</taxon>
    </lineage>
</organism>
<dbReference type="Pfam" id="PF06961">
    <property type="entry name" value="DUF1294"/>
    <property type="match status" value="1"/>
</dbReference>
<feature type="transmembrane region" description="Helical" evidence="1">
    <location>
        <begin position="6"/>
        <end position="24"/>
    </location>
</feature>
<keyword evidence="1" id="KW-0812">Transmembrane</keyword>
<dbReference type="OrthoDB" id="72963at2"/>